<keyword evidence="5 7" id="KW-0687">Ribonucleoprotein</keyword>
<sequence length="194" mass="21686">MFVAVGSGKSKHTHKTRDRDRYTQGRVSRTTPFSLAFFANIPIIQNNMKVILLSDVPNVGKKYDVAEVKPGFARNFLFARGLGEVITKGTAKRVAELTKKREVEKSRQEELLQNAFTKLKDAVVTLKRKTNEEGHLYAGVTKEELAEELGKAVGAAFFAEYIQLEKPIKQIGEHIVPAILKGKEAEFKVIVEAE</sequence>
<evidence type="ECO:0000259" key="9">
    <source>
        <dbReference type="Pfam" id="PF01281"/>
    </source>
</evidence>
<dbReference type="Proteomes" id="UP000177996">
    <property type="component" value="Unassembled WGS sequence"/>
</dbReference>
<dbReference type="InterPro" id="IPR036791">
    <property type="entry name" value="Ribosomal_bL9_C_sf"/>
</dbReference>
<dbReference type="InterPro" id="IPR020069">
    <property type="entry name" value="Ribosomal_bL9_C"/>
</dbReference>
<dbReference type="STRING" id="1798661.A3D65_06250"/>
<accession>A0A1G2D3C3</accession>
<evidence type="ECO:0000256" key="6">
    <source>
        <dbReference type="ARBA" id="ARBA00035292"/>
    </source>
</evidence>
<evidence type="ECO:0000256" key="3">
    <source>
        <dbReference type="ARBA" id="ARBA00022884"/>
    </source>
</evidence>
<dbReference type="SUPFAM" id="SSF55658">
    <property type="entry name" value="L9 N-domain-like"/>
    <property type="match status" value="1"/>
</dbReference>
<dbReference type="NCBIfam" id="TIGR00158">
    <property type="entry name" value="L9"/>
    <property type="match status" value="1"/>
</dbReference>
<comment type="similarity">
    <text evidence="1 7">Belongs to the bacterial ribosomal protein bL9 family.</text>
</comment>
<keyword evidence="4 7" id="KW-0689">Ribosomal protein</keyword>
<dbReference type="Pfam" id="PF01281">
    <property type="entry name" value="Ribosomal_L9_N"/>
    <property type="match status" value="1"/>
</dbReference>
<keyword evidence="3 7" id="KW-0694">RNA-binding</keyword>
<dbReference type="Gene3D" id="3.10.430.100">
    <property type="entry name" value="Ribosomal protein L9, C-terminal domain"/>
    <property type="match status" value="1"/>
</dbReference>
<feature type="region of interest" description="Disordered" evidence="8">
    <location>
        <begin position="1"/>
        <end position="25"/>
    </location>
</feature>
<dbReference type="PANTHER" id="PTHR21368">
    <property type="entry name" value="50S RIBOSOMAL PROTEIN L9"/>
    <property type="match status" value="1"/>
</dbReference>
<proteinExistence type="inferred from homology"/>
<evidence type="ECO:0000256" key="4">
    <source>
        <dbReference type="ARBA" id="ARBA00022980"/>
    </source>
</evidence>
<dbReference type="AlphaFoldDB" id="A0A1G2D3C3"/>
<keyword evidence="2 7" id="KW-0699">rRNA-binding</keyword>
<dbReference type="Gene3D" id="3.40.5.10">
    <property type="entry name" value="Ribosomal protein L9, N-terminal domain"/>
    <property type="match status" value="1"/>
</dbReference>
<protein>
    <recommendedName>
        <fullName evidence="6 7">Large ribosomal subunit protein bL9</fullName>
    </recommendedName>
</protein>
<dbReference type="InterPro" id="IPR009027">
    <property type="entry name" value="Ribosomal_bL9/RNase_H1_N"/>
</dbReference>
<dbReference type="SUPFAM" id="SSF55653">
    <property type="entry name" value="Ribosomal protein L9 C-domain"/>
    <property type="match status" value="1"/>
</dbReference>
<evidence type="ECO:0000256" key="1">
    <source>
        <dbReference type="ARBA" id="ARBA00010605"/>
    </source>
</evidence>
<dbReference type="HAMAP" id="MF_00503">
    <property type="entry name" value="Ribosomal_bL9"/>
    <property type="match status" value="1"/>
</dbReference>
<evidence type="ECO:0000256" key="2">
    <source>
        <dbReference type="ARBA" id="ARBA00022730"/>
    </source>
</evidence>
<gene>
    <name evidence="7" type="primary">rplI</name>
    <name evidence="11" type="ORF">A3D65_06250</name>
</gene>
<name>A0A1G2D3C3_9BACT</name>
<dbReference type="InterPro" id="IPR036935">
    <property type="entry name" value="Ribosomal_bL9_N_sf"/>
</dbReference>
<dbReference type="GO" id="GO:0005840">
    <property type="term" value="C:ribosome"/>
    <property type="evidence" value="ECO:0007669"/>
    <property type="project" value="UniProtKB-KW"/>
</dbReference>
<dbReference type="InterPro" id="IPR020070">
    <property type="entry name" value="Ribosomal_bL9_N"/>
</dbReference>
<dbReference type="EMBL" id="MHLL01000043">
    <property type="protein sequence ID" value="OGZ08089.1"/>
    <property type="molecule type" value="Genomic_DNA"/>
</dbReference>
<evidence type="ECO:0000256" key="5">
    <source>
        <dbReference type="ARBA" id="ARBA00023274"/>
    </source>
</evidence>
<evidence type="ECO:0000256" key="7">
    <source>
        <dbReference type="HAMAP-Rule" id="MF_00503"/>
    </source>
</evidence>
<comment type="function">
    <text evidence="7">Binds to the 23S rRNA.</text>
</comment>
<dbReference type="Pfam" id="PF03948">
    <property type="entry name" value="Ribosomal_L9_C"/>
    <property type="match status" value="1"/>
</dbReference>
<feature type="domain" description="Large ribosomal subunit protein bL9 C-terminal" evidence="10">
    <location>
        <begin position="116"/>
        <end position="192"/>
    </location>
</feature>
<dbReference type="InterPro" id="IPR000244">
    <property type="entry name" value="Ribosomal_bL9"/>
</dbReference>
<feature type="domain" description="Ribosomal protein L9" evidence="9">
    <location>
        <begin position="48"/>
        <end position="93"/>
    </location>
</feature>
<reference evidence="11 12" key="1">
    <citation type="journal article" date="2016" name="Nat. Commun.">
        <title>Thousands of microbial genomes shed light on interconnected biogeochemical processes in an aquifer system.</title>
        <authorList>
            <person name="Anantharaman K."/>
            <person name="Brown C.T."/>
            <person name="Hug L.A."/>
            <person name="Sharon I."/>
            <person name="Castelle C.J."/>
            <person name="Probst A.J."/>
            <person name="Thomas B.C."/>
            <person name="Singh A."/>
            <person name="Wilkins M.J."/>
            <person name="Karaoz U."/>
            <person name="Brodie E.L."/>
            <person name="Williams K.H."/>
            <person name="Hubbard S.S."/>
            <person name="Banfield J.F."/>
        </authorList>
    </citation>
    <scope>NUCLEOTIDE SEQUENCE [LARGE SCALE GENOMIC DNA]</scope>
</reference>
<dbReference type="GO" id="GO:1990904">
    <property type="term" value="C:ribonucleoprotein complex"/>
    <property type="evidence" value="ECO:0007669"/>
    <property type="project" value="UniProtKB-KW"/>
</dbReference>
<evidence type="ECO:0000259" key="10">
    <source>
        <dbReference type="Pfam" id="PF03948"/>
    </source>
</evidence>
<dbReference type="InterPro" id="IPR020594">
    <property type="entry name" value="Ribosomal_bL9_bac/chp"/>
</dbReference>
<dbReference type="GO" id="GO:0019843">
    <property type="term" value="F:rRNA binding"/>
    <property type="evidence" value="ECO:0007669"/>
    <property type="project" value="UniProtKB-UniRule"/>
</dbReference>
<comment type="caution">
    <text evidence="11">The sequence shown here is derived from an EMBL/GenBank/DDBJ whole genome shotgun (WGS) entry which is preliminary data.</text>
</comment>
<evidence type="ECO:0000313" key="12">
    <source>
        <dbReference type="Proteomes" id="UP000177996"/>
    </source>
</evidence>
<dbReference type="GO" id="GO:0006412">
    <property type="term" value="P:translation"/>
    <property type="evidence" value="ECO:0007669"/>
    <property type="project" value="UniProtKB-UniRule"/>
</dbReference>
<dbReference type="GO" id="GO:0003735">
    <property type="term" value="F:structural constituent of ribosome"/>
    <property type="evidence" value="ECO:0007669"/>
    <property type="project" value="InterPro"/>
</dbReference>
<evidence type="ECO:0000256" key="8">
    <source>
        <dbReference type="SAM" id="MobiDB-lite"/>
    </source>
</evidence>
<evidence type="ECO:0000313" key="11">
    <source>
        <dbReference type="EMBL" id="OGZ08089.1"/>
    </source>
</evidence>
<organism evidence="11 12">
    <name type="scientific">Candidatus Lloydbacteria bacterium RIFCSPHIGHO2_02_FULL_50_13</name>
    <dbReference type="NCBI Taxonomy" id="1798661"/>
    <lineage>
        <taxon>Bacteria</taxon>
        <taxon>Candidatus Lloydiibacteriota</taxon>
    </lineage>
</organism>